<evidence type="ECO:0000313" key="5">
    <source>
        <dbReference type="Proteomes" id="UP001183629"/>
    </source>
</evidence>
<dbReference type="InterPro" id="IPR036390">
    <property type="entry name" value="WH_DNA-bd_sf"/>
</dbReference>
<sequence>MADGRSVVDGAFRVLRALPATGPERQLAGLARLTSLPRPTVHRLLGQLAEVGAVEWRDGRWVLAAGLLGLAQRVEPLAGLRESAAVVIQALHDETGAAVSLVVPGGDAYVALEMVPGRDPLPIDARAGAAMPAGTAAGVVLSGTPGPRRRRFGAAVDDQHVYPGMTCYAVPVRLPGGHRAALQIATGAGYPAERAAAPVHRAAAALERRFAA</sequence>
<dbReference type="GO" id="GO:0003700">
    <property type="term" value="F:DNA-binding transcription factor activity"/>
    <property type="evidence" value="ECO:0007669"/>
    <property type="project" value="TreeGrafter"/>
</dbReference>
<dbReference type="RefSeq" id="WP_310409074.1">
    <property type="nucleotide sequence ID" value="NZ_JAVDYC010000001.1"/>
</dbReference>
<dbReference type="InterPro" id="IPR050707">
    <property type="entry name" value="HTH_MetabolicPath_Reg"/>
</dbReference>
<dbReference type="PANTHER" id="PTHR30136">
    <property type="entry name" value="HELIX-TURN-HELIX TRANSCRIPTIONAL REGULATOR, ICLR FAMILY"/>
    <property type="match status" value="1"/>
</dbReference>
<organism evidence="4 5">
    <name type="scientific">Catenuloplanes niger</name>
    <dbReference type="NCBI Taxonomy" id="587534"/>
    <lineage>
        <taxon>Bacteria</taxon>
        <taxon>Bacillati</taxon>
        <taxon>Actinomycetota</taxon>
        <taxon>Actinomycetes</taxon>
        <taxon>Micromonosporales</taxon>
        <taxon>Micromonosporaceae</taxon>
        <taxon>Catenuloplanes</taxon>
    </lineage>
</organism>
<dbReference type="InterPro" id="IPR005471">
    <property type="entry name" value="Tscrpt_reg_IclR_N"/>
</dbReference>
<dbReference type="SUPFAM" id="SSF46785">
    <property type="entry name" value="Winged helix' DNA-binding domain"/>
    <property type="match status" value="1"/>
</dbReference>
<keyword evidence="5" id="KW-1185">Reference proteome</keyword>
<name>A0AAE3ZME5_9ACTN</name>
<evidence type="ECO:0000259" key="3">
    <source>
        <dbReference type="SMART" id="SM00346"/>
    </source>
</evidence>
<feature type="domain" description="HTH iclR-type" evidence="3">
    <location>
        <begin position="5"/>
        <end position="93"/>
    </location>
</feature>
<dbReference type="Proteomes" id="UP001183629">
    <property type="component" value="Unassembled WGS sequence"/>
</dbReference>
<dbReference type="SMART" id="SM00346">
    <property type="entry name" value="HTH_ICLR"/>
    <property type="match status" value="1"/>
</dbReference>
<dbReference type="InterPro" id="IPR029016">
    <property type="entry name" value="GAF-like_dom_sf"/>
</dbReference>
<dbReference type="SUPFAM" id="SSF55781">
    <property type="entry name" value="GAF domain-like"/>
    <property type="match status" value="1"/>
</dbReference>
<accession>A0AAE3ZME5</accession>
<dbReference type="Pfam" id="PF09339">
    <property type="entry name" value="HTH_IclR"/>
    <property type="match status" value="1"/>
</dbReference>
<dbReference type="EMBL" id="JAVDYC010000001">
    <property type="protein sequence ID" value="MDR7320535.1"/>
    <property type="molecule type" value="Genomic_DNA"/>
</dbReference>
<dbReference type="GO" id="GO:0003677">
    <property type="term" value="F:DNA binding"/>
    <property type="evidence" value="ECO:0007669"/>
    <property type="project" value="UniProtKB-KW"/>
</dbReference>
<evidence type="ECO:0000256" key="2">
    <source>
        <dbReference type="ARBA" id="ARBA00023163"/>
    </source>
</evidence>
<dbReference type="PANTHER" id="PTHR30136:SF24">
    <property type="entry name" value="HTH-TYPE TRANSCRIPTIONAL REPRESSOR ALLR"/>
    <property type="match status" value="1"/>
</dbReference>
<dbReference type="Gene3D" id="1.10.10.10">
    <property type="entry name" value="Winged helix-like DNA-binding domain superfamily/Winged helix DNA-binding domain"/>
    <property type="match status" value="1"/>
</dbReference>
<evidence type="ECO:0000313" key="4">
    <source>
        <dbReference type="EMBL" id="MDR7320535.1"/>
    </source>
</evidence>
<dbReference type="Gene3D" id="3.30.450.40">
    <property type="match status" value="2"/>
</dbReference>
<proteinExistence type="predicted"/>
<protein>
    <submittedName>
        <fullName evidence="4">DNA-binding IclR family transcriptional regulator</fullName>
    </submittedName>
</protein>
<evidence type="ECO:0000256" key="1">
    <source>
        <dbReference type="ARBA" id="ARBA00023015"/>
    </source>
</evidence>
<keyword evidence="4" id="KW-0238">DNA-binding</keyword>
<dbReference type="AlphaFoldDB" id="A0AAE3ZME5"/>
<dbReference type="InterPro" id="IPR036388">
    <property type="entry name" value="WH-like_DNA-bd_sf"/>
</dbReference>
<keyword evidence="2" id="KW-0804">Transcription</keyword>
<comment type="caution">
    <text evidence="4">The sequence shown here is derived from an EMBL/GenBank/DDBJ whole genome shotgun (WGS) entry which is preliminary data.</text>
</comment>
<gene>
    <name evidence="4" type="ORF">J2S44_000785</name>
</gene>
<reference evidence="4 5" key="1">
    <citation type="submission" date="2023-07" db="EMBL/GenBank/DDBJ databases">
        <title>Sequencing the genomes of 1000 actinobacteria strains.</title>
        <authorList>
            <person name="Klenk H.-P."/>
        </authorList>
    </citation>
    <scope>NUCLEOTIDE SEQUENCE [LARGE SCALE GENOMIC DNA]</scope>
    <source>
        <strain evidence="4 5">DSM 44711</strain>
    </source>
</reference>
<keyword evidence="1" id="KW-0805">Transcription regulation</keyword>
<dbReference type="GO" id="GO:0045892">
    <property type="term" value="P:negative regulation of DNA-templated transcription"/>
    <property type="evidence" value="ECO:0007669"/>
    <property type="project" value="TreeGrafter"/>
</dbReference>